<dbReference type="EMBL" id="WBKB01000003">
    <property type="protein sequence ID" value="KAB1643366.1"/>
    <property type="molecule type" value="Genomic_DNA"/>
</dbReference>
<dbReference type="SUPFAM" id="SSF143120">
    <property type="entry name" value="YefM-like"/>
    <property type="match status" value="1"/>
</dbReference>
<comment type="similarity">
    <text evidence="1 2">Belongs to the phD/YefM antitoxin family.</text>
</comment>
<gene>
    <name evidence="3" type="ORF">F8O05_05565</name>
</gene>
<dbReference type="Proteomes" id="UP000433493">
    <property type="component" value="Unassembled WGS sequence"/>
</dbReference>
<comment type="function">
    <text evidence="2">Antitoxin component of a type II toxin-antitoxin (TA) system.</text>
</comment>
<dbReference type="AlphaFoldDB" id="A0A7J5BB85"/>
<accession>A0A7J5BB85</accession>
<evidence type="ECO:0000256" key="2">
    <source>
        <dbReference type="RuleBase" id="RU362080"/>
    </source>
</evidence>
<reference evidence="3 4" key="1">
    <citation type="submission" date="2019-09" db="EMBL/GenBank/DDBJ databases">
        <title>Phylogeny of genus Pseudoclavibacter and closely related genus.</title>
        <authorList>
            <person name="Li Y."/>
        </authorList>
    </citation>
    <scope>NUCLEOTIDE SEQUENCE [LARGE SCALE GENOMIC DNA]</scope>
    <source>
        <strain evidence="3 4">KCTC 13959</strain>
    </source>
</reference>
<sequence>MFTIAASEARKGFAAVIETAQREAVFIERRGEAEAVVISTAEYKRLIDAAEEAEDVAAFDTAMAEEGPNIPWDQVKTDLGW</sequence>
<keyword evidence="4" id="KW-1185">Reference proteome</keyword>
<dbReference type="RefSeq" id="WP_158051782.1">
    <property type="nucleotide sequence ID" value="NZ_WBKB01000003.1"/>
</dbReference>
<dbReference type="InterPro" id="IPR006442">
    <property type="entry name" value="Antitoxin_Phd/YefM"/>
</dbReference>
<name>A0A7J5BB85_9MICO</name>
<protein>
    <recommendedName>
        <fullName evidence="2">Antitoxin</fullName>
    </recommendedName>
</protein>
<dbReference type="InterPro" id="IPR036165">
    <property type="entry name" value="YefM-like_sf"/>
</dbReference>
<comment type="caution">
    <text evidence="3">The sequence shown here is derived from an EMBL/GenBank/DDBJ whole genome shotgun (WGS) entry which is preliminary data.</text>
</comment>
<evidence type="ECO:0000313" key="3">
    <source>
        <dbReference type="EMBL" id="KAB1643366.1"/>
    </source>
</evidence>
<dbReference type="Gene3D" id="3.40.1620.10">
    <property type="entry name" value="YefM-like domain"/>
    <property type="match status" value="1"/>
</dbReference>
<dbReference type="NCBIfam" id="TIGR01552">
    <property type="entry name" value="phd_fam"/>
    <property type="match status" value="1"/>
</dbReference>
<evidence type="ECO:0000256" key="1">
    <source>
        <dbReference type="ARBA" id="ARBA00009981"/>
    </source>
</evidence>
<dbReference type="OrthoDB" id="4952586at2"/>
<organism evidence="3 4">
    <name type="scientific">Gulosibacter chungangensis</name>
    <dbReference type="NCBI Taxonomy" id="979746"/>
    <lineage>
        <taxon>Bacteria</taxon>
        <taxon>Bacillati</taxon>
        <taxon>Actinomycetota</taxon>
        <taxon>Actinomycetes</taxon>
        <taxon>Micrococcales</taxon>
        <taxon>Microbacteriaceae</taxon>
        <taxon>Gulosibacter</taxon>
    </lineage>
</organism>
<evidence type="ECO:0000313" key="4">
    <source>
        <dbReference type="Proteomes" id="UP000433493"/>
    </source>
</evidence>
<dbReference type="Pfam" id="PF02604">
    <property type="entry name" value="PhdYeFM_antitox"/>
    <property type="match status" value="1"/>
</dbReference>
<proteinExistence type="inferred from homology"/>